<dbReference type="InterPro" id="IPR021109">
    <property type="entry name" value="Peptidase_aspartic_dom_sf"/>
</dbReference>
<dbReference type="PANTHER" id="PTHR47331:SF5">
    <property type="entry name" value="RIBONUCLEASE H"/>
    <property type="match status" value="1"/>
</dbReference>
<evidence type="ECO:0000313" key="4">
    <source>
        <dbReference type="Proteomes" id="UP001331761"/>
    </source>
</evidence>
<dbReference type="EMBL" id="WIXE01025683">
    <property type="protein sequence ID" value="KAK5964542.1"/>
    <property type="molecule type" value="Genomic_DNA"/>
</dbReference>
<keyword evidence="4" id="KW-1185">Reference proteome</keyword>
<sequence length="767" mass="86866">MEQIHKHALTRASKRLQKAIDNVDRGLLEELNLDGDSEEVSSKVKARYKALLSSHTILVRELDQSRRTHELAMDKLLSLEDESRSRALISECQTHWTISGGEAAEDAVNDLIAQLEVAMKLLPHGETNSAVPTPTSSKVQPKTTTEVGYTTFSPISRSQEHPLPEREHCGEIANASRDIAQGVMGSSKSPDPLSNIHDTALLQQKLQEQIVRLPKFDLPVFTGDIAKFAEFWDVFDSAVHSNRLLPSTVKFHYLRTSLRDDALSMVAGYEITDANYELAVNTLRETYSRPEFVRVQMGERLQKLRPATSSAIMQRITLAQVKSIWLQLKKMGESDDNVFVMCLIRDKFPSKTLEYVGHLRANDATSWGVSQLLDGIDRAIRTFEAIEDSTRRRESSSHVLALRSTSRSSSRGSSSPPIARRSVRERRLSQSPSRSRRHESHNTFRRERDNISRNRSSQERAISYRRYWSPTPGPNTSKRGPSRPSVQFCTSSTKQNHVEVNPLEAQYVGDEVDTEDEDYSTNSIVQCSEQQHLRTLSKDPRLMVVTAPTFNRYTLRDELVVLLLDSGAQHSFIKTDTAQRLGLHFEDPRQLTTKSFGGYTNTEVSYNVQIILRDRIDAEMRLNIRTRRMTTSVRADTHISDEDIELLRHSNSSSQSSTNGEVDIDILIGIDYYWRIVDPRSTQRLPSGLTIAYTRFGPVMSGLGKSRLAHTCSASISTETCPQRDDSNPDITQLWDLEFLGITDSVNPRQDNQVNEEVVKRFYDTVQ</sequence>
<dbReference type="Pfam" id="PF03564">
    <property type="entry name" value="DUF1759"/>
    <property type="match status" value="1"/>
</dbReference>
<dbReference type="InterPro" id="IPR005312">
    <property type="entry name" value="DUF1759"/>
</dbReference>
<comment type="caution">
    <text evidence="3">The sequence shown here is derived from an EMBL/GenBank/DDBJ whole genome shotgun (WGS) entry which is preliminary data.</text>
</comment>
<dbReference type="Proteomes" id="UP001331761">
    <property type="component" value="Unassembled WGS sequence"/>
</dbReference>
<name>A0AAN8EYY0_TRICO</name>
<protein>
    <recommendedName>
        <fullName evidence="2">DUF1758 domain-containing protein</fullName>
    </recommendedName>
</protein>
<feature type="non-terminal residue" evidence="3">
    <location>
        <position position="767"/>
    </location>
</feature>
<organism evidence="3 4">
    <name type="scientific">Trichostrongylus colubriformis</name>
    <name type="common">Black scour worm</name>
    <dbReference type="NCBI Taxonomy" id="6319"/>
    <lineage>
        <taxon>Eukaryota</taxon>
        <taxon>Metazoa</taxon>
        <taxon>Ecdysozoa</taxon>
        <taxon>Nematoda</taxon>
        <taxon>Chromadorea</taxon>
        <taxon>Rhabditida</taxon>
        <taxon>Rhabditina</taxon>
        <taxon>Rhabditomorpha</taxon>
        <taxon>Strongyloidea</taxon>
        <taxon>Trichostrongylidae</taxon>
        <taxon>Trichostrongylus</taxon>
    </lineage>
</organism>
<accession>A0AAN8EYY0</accession>
<proteinExistence type="predicted"/>
<feature type="compositionally biased region" description="Polar residues" evidence="1">
    <location>
        <begin position="474"/>
        <end position="493"/>
    </location>
</feature>
<feature type="compositionally biased region" description="Low complexity" evidence="1">
    <location>
        <begin position="403"/>
        <end position="420"/>
    </location>
</feature>
<dbReference type="Gene3D" id="2.40.70.10">
    <property type="entry name" value="Acid Proteases"/>
    <property type="match status" value="1"/>
</dbReference>
<feature type="compositionally biased region" description="Basic and acidic residues" evidence="1">
    <location>
        <begin position="440"/>
        <end position="458"/>
    </location>
</feature>
<dbReference type="Pfam" id="PF05585">
    <property type="entry name" value="DUF1758"/>
    <property type="match status" value="1"/>
</dbReference>
<reference evidence="3 4" key="1">
    <citation type="submission" date="2019-10" db="EMBL/GenBank/DDBJ databases">
        <title>Assembly and Annotation for the nematode Trichostrongylus colubriformis.</title>
        <authorList>
            <person name="Martin J."/>
        </authorList>
    </citation>
    <scope>NUCLEOTIDE SEQUENCE [LARGE SCALE GENOMIC DNA]</scope>
    <source>
        <strain evidence="3">G859</strain>
        <tissue evidence="3">Whole worm</tissue>
    </source>
</reference>
<dbReference type="PANTHER" id="PTHR47331">
    <property type="entry name" value="PHD-TYPE DOMAIN-CONTAINING PROTEIN"/>
    <property type="match status" value="1"/>
</dbReference>
<feature type="domain" description="DUF1758" evidence="2">
    <location>
        <begin position="561"/>
        <end position="701"/>
    </location>
</feature>
<feature type="region of interest" description="Disordered" evidence="1">
    <location>
        <begin position="394"/>
        <end position="493"/>
    </location>
</feature>
<evidence type="ECO:0000256" key="1">
    <source>
        <dbReference type="SAM" id="MobiDB-lite"/>
    </source>
</evidence>
<evidence type="ECO:0000259" key="2">
    <source>
        <dbReference type="Pfam" id="PF05585"/>
    </source>
</evidence>
<evidence type="ECO:0000313" key="3">
    <source>
        <dbReference type="EMBL" id="KAK5964542.1"/>
    </source>
</evidence>
<gene>
    <name evidence="3" type="ORF">GCK32_015966</name>
</gene>
<dbReference type="InterPro" id="IPR008737">
    <property type="entry name" value="DUF1758"/>
</dbReference>
<dbReference type="AlphaFoldDB" id="A0AAN8EYY0"/>